<keyword evidence="3" id="KW-1003">Cell membrane</keyword>
<dbReference type="Pfam" id="PF00528">
    <property type="entry name" value="BPD_transp_1"/>
    <property type="match status" value="1"/>
</dbReference>
<dbReference type="CDD" id="cd06261">
    <property type="entry name" value="TM_PBP2"/>
    <property type="match status" value="1"/>
</dbReference>
<evidence type="ECO:0000256" key="3">
    <source>
        <dbReference type="ARBA" id="ARBA00022475"/>
    </source>
</evidence>
<dbReference type="PANTHER" id="PTHR30151">
    <property type="entry name" value="ALKANE SULFONATE ABC TRANSPORTER-RELATED, MEMBRANE SUBUNIT"/>
    <property type="match status" value="1"/>
</dbReference>
<organism evidence="9 10">
    <name type="scientific">Clostridium mobile</name>
    <dbReference type="NCBI Taxonomy" id="2841512"/>
    <lineage>
        <taxon>Bacteria</taxon>
        <taxon>Bacillati</taxon>
        <taxon>Bacillota</taxon>
        <taxon>Clostridia</taxon>
        <taxon>Eubacteriales</taxon>
        <taxon>Clostridiaceae</taxon>
        <taxon>Clostridium</taxon>
    </lineage>
</organism>
<evidence type="ECO:0000256" key="2">
    <source>
        <dbReference type="ARBA" id="ARBA00022448"/>
    </source>
</evidence>
<evidence type="ECO:0000313" key="10">
    <source>
        <dbReference type="Proteomes" id="UP000726170"/>
    </source>
</evidence>
<evidence type="ECO:0000313" key="9">
    <source>
        <dbReference type="EMBL" id="MBU5483666.1"/>
    </source>
</evidence>
<gene>
    <name evidence="9" type="ORF">KQI86_04940</name>
</gene>
<sequence>MFKSKIFKFIFEYALSIGAFILIWKVYVDVSGVPEYMMPQPKVVFDKLIQMIAEGEIWAHFWVTTGEIFLGYILGTVLGIFFGYLLEKSKYLKDALMPYLIFAQTAPKIALVPLFVIWFGLGLTSKLVLIVSMVFFPVMEGTMLGINSISKDVRDLMKVLNASKFQVLKEVELPSSLPMIFSGLKVGMVQAVIGAIVAEWISGKMGLGYVLIYASSTFDTVLLIAGIIFTIIVGIIFYELINLMEKKFLYWHESQQVR</sequence>
<protein>
    <submittedName>
        <fullName evidence="9">ABC transporter permease</fullName>
    </submittedName>
</protein>
<feature type="transmembrane region" description="Helical" evidence="7">
    <location>
        <begin position="68"/>
        <end position="86"/>
    </location>
</feature>
<keyword evidence="5 7" id="KW-1133">Transmembrane helix</keyword>
<evidence type="ECO:0000256" key="1">
    <source>
        <dbReference type="ARBA" id="ARBA00004651"/>
    </source>
</evidence>
<dbReference type="EMBL" id="JAHLQF010000001">
    <property type="protein sequence ID" value="MBU5483666.1"/>
    <property type="molecule type" value="Genomic_DNA"/>
</dbReference>
<keyword evidence="4 7" id="KW-0812">Transmembrane</keyword>
<dbReference type="PROSITE" id="PS50928">
    <property type="entry name" value="ABC_TM1"/>
    <property type="match status" value="1"/>
</dbReference>
<evidence type="ECO:0000256" key="5">
    <source>
        <dbReference type="ARBA" id="ARBA00022989"/>
    </source>
</evidence>
<feature type="transmembrane region" description="Helical" evidence="7">
    <location>
        <begin position="98"/>
        <end position="121"/>
    </location>
</feature>
<feature type="transmembrane region" description="Helical" evidence="7">
    <location>
        <begin position="221"/>
        <end position="241"/>
    </location>
</feature>
<feature type="transmembrane region" description="Helical" evidence="7">
    <location>
        <begin position="179"/>
        <end position="201"/>
    </location>
</feature>
<keyword evidence="2 7" id="KW-0813">Transport</keyword>
<dbReference type="InterPro" id="IPR000515">
    <property type="entry name" value="MetI-like"/>
</dbReference>
<proteinExistence type="inferred from homology"/>
<comment type="caution">
    <text evidence="9">The sequence shown here is derived from an EMBL/GenBank/DDBJ whole genome shotgun (WGS) entry which is preliminary data.</text>
</comment>
<evidence type="ECO:0000259" key="8">
    <source>
        <dbReference type="PROSITE" id="PS50928"/>
    </source>
</evidence>
<evidence type="ECO:0000256" key="6">
    <source>
        <dbReference type="ARBA" id="ARBA00023136"/>
    </source>
</evidence>
<dbReference type="PANTHER" id="PTHR30151:SF20">
    <property type="entry name" value="ABC TRANSPORTER PERMEASE PROTEIN HI_0355-RELATED"/>
    <property type="match status" value="1"/>
</dbReference>
<feature type="transmembrane region" description="Helical" evidence="7">
    <location>
        <begin position="9"/>
        <end position="28"/>
    </location>
</feature>
<keyword evidence="6 7" id="KW-0472">Membrane</keyword>
<evidence type="ECO:0000256" key="4">
    <source>
        <dbReference type="ARBA" id="ARBA00022692"/>
    </source>
</evidence>
<name>A0ABS6EEN1_9CLOT</name>
<feature type="transmembrane region" description="Helical" evidence="7">
    <location>
        <begin position="127"/>
        <end position="149"/>
    </location>
</feature>
<evidence type="ECO:0000256" key="7">
    <source>
        <dbReference type="RuleBase" id="RU363032"/>
    </source>
</evidence>
<comment type="similarity">
    <text evidence="7">Belongs to the binding-protein-dependent transport system permease family.</text>
</comment>
<comment type="subcellular location">
    <subcellularLocation>
        <location evidence="1 7">Cell membrane</location>
        <topology evidence="1 7">Multi-pass membrane protein</topology>
    </subcellularLocation>
</comment>
<accession>A0ABS6EEN1</accession>
<feature type="domain" description="ABC transmembrane type-1" evidence="8">
    <location>
        <begin position="61"/>
        <end position="240"/>
    </location>
</feature>
<keyword evidence="10" id="KW-1185">Reference proteome</keyword>
<reference evidence="9 10" key="1">
    <citation type="submission" date="2021-06" db="EMBL/GenBank/DDBJ databases">
        <authorList>
            <person name="Sun Q."/>
            <person name="Li D."/>
        </authorList>
    </citation>
    <scope>NUCLEOTIDE SEQUENCE [LARGE SCALE GENOMIC DNA]</scope>
    <source>
        <strain evidence="9 10">MSJ-11</strain>
    </source>
</reference>
<dbReference type="Proteomes" id="UP000726170">
    <property type="component" value="Unassembled WGS sequence"/>
</dbReference>